<dbReference type="SMART" id="SM01134">
    <property type="entry name" value="DeoRC"/>
    <property type="match status" value="1"/>
</dbReference>
<dbReference type="PANTHER" id="PTHR30363">
    <property type="entry name" value="HTH-TYPE TRANSCRIPTIONAL REGULATOR SRLR-RELATED"/>
    <property type="match status" value="1"/>
</dbReference>
<protein>
    <submittedName>
        <fullName evidence="5">DeoR/GlpR transcriptional regulator</fullName>
    </submittedName>
</protein>
<dbReference type="GO" id="GO:0003700">
    <property type="term" value="F:DNA-binding transcription factor activity"/>
    <property type="evidence" value="ECO:0007669"/>
    <property type="project" value="InterPro"/>
</dbReference>
<dbReference type="InterPro" id="IPR018356">
    <property type="entry name" value="Tscrpt_reg_HTH_DeoR_CS"/>
</dbReference>
<dbReference type="Proteomes" id="UP000277864">
    <property type="component" value="Unassembled WGS sequence"/>
</dbReference>
<dbReference type="InterPro" id="IPR014036">
    <property type="entry name" value="DeoR-like_C"/>
</dbReference>
<dbReference type="InterPro" id="IPR001034">
    <property type="entry name" value="DeoR_HTH"/>
</dbReference>
<gene>
    <name evidence="5" type="ORF">C7P63_02475</name>
</gene>
<reference evidence="5 6" key="1">
    <citation type="submission" date="2018-03" db="EMBL/GenBank/DDBJ databases">
        <authorList>
            <person name="Gulvik C.A."/>
        </authorList>
    </citation>
    <scope>NUCLEOTIDE SEQUENCE [LARGE SCALE GENOMIC DNA]</scope>
    <source>
        <strain evidence="5 6">JCM 31581</strain>
    </source>
</reference>
<dbReference type="PANTHER" id="PTHR30363:SF51">
    <property type="entry name" value="HTH-TYPE TRANSCRIPTIONAL REPRESSOR GLCR"/>
    <property type="match status" value="1"/>
</dbReference>
<dbReference type="Gene3D" id="1.10.10.10">
    <property type="entry name" value="Winged helix-like DNA-binding domain superfamily/Winged helix DNA-binding domain"/>
    <property type="match status" value="1"/>
</dbReference>
<dbReference type="SUPFAM" id="SSF100950">
    <property type="entry name" value="NagB/RpiA/CoA transferase-like"/>
    <property type="match status" value="1"/>
</dbReference>
<dbReference type="Gene3D" id="3.40.50.1360">
    <property type="match status" value="1"/>
</dbReference>
<comment type="caution">
    <text evidence="5">The sequence shown here is derived from an EMBL/GenBank/DDBJ whole genome shotgun (WGS) entry which is preliminary data.</text>
</comment>
<dbReference type="SUPFAM" id="SSF46785">
    <property type="entry name" value="Winged helix' DNA-binding domain"/>
    <property type="match status" value="1"/>
</dbReference>
<dbReference type="PROSITE" id="PS00894">
    <property type="entry name" value="HTH_DEOR_1"/>
    <property type="match status" value="1"/>
</dbReference>
<keyword evidence="3" id="KW-0804">Transcription</keyword>
<dbReference type="SMART" id="SM00420">
    <property type="entry name" value="HTH_DEOR"/>
    <property type="match status" value="1"/>
</dbReference>
<dbReference type="EMBL" id="PXZH01000001">
    <property type="protein sequence ID" value="RST89963.1"/>
    <property type="molecule type" value="Genomic_DNA"/>
</dbReference>
<dbReference type="Pfam" id="PF00455">
    <property type="entry name" value="DeoRC"/>
    <property type="match status" value="1"/>
</dbReference>
<dbReference type="InterPro" id="IPR037171">
    <property type="entry name" value="NagB/RpiA_transferase-like"/>
</dbReference>
<name>A0A3R9YKS0_9ENTE</name>
<keyword evidence="2" id="KW-0238">DNA-binding</keyword>
<dbReference type="PRINTS" id="PR00037">
    <property type="entry name" value="HTHLACR"/>
</dbReference>
<dbReference type="OrthoDB" id="9798651at2"/>
<dbReference type="RefSeq" id="WP_125942577.1">
    <property type="nucleotide sequence ID" value="NZ_PXZH01000001.1"/>
</dbReference>
<dbReference type="InterPro" id="IPR050313">
    <property type="entry name" value="Carb_Metab_HTH_regulators"/>
</dbReference>
<keyword evidence="6" id="KW-1185">Reference proteome</keyword>
<proteinExistence type="predicted"/>
<dbReference type="PROSITE" id="PS51000">
    <property type="entry name" value="HTH_DEOR_2"/>
    <property type="match status" value="1"/>
</dbReference>
<evidence type="ECO:0000259" key="4">
    <source>
        <dbReference type="PROSITE" id="PS51000"/>
    </source>
</evidence>
<evidence type="ECO:0000313" key="5">
    <source>
        <dbReference type="EMBL" id="RST89963.1"/>
    </source>
</evidence>
<feature type="domain" description="HTH deoR-type" evidence="4">
    <location>
        <begin position="3"/>
        <end position="58"/>
    </location>
</feature>
<evidence type="ECO:0000256" key="1">
    <source>
        <dbReference type="ARBA" id="ARBA00023015"/>
    </source>
</evidence>
<accession>A0A3R9YKS0</accession>
<keyword evidence="1" id="KW-0805">Transcription regulation</keyword>
<dbReference type="Pfam" id="PF08220">
    <property type="entry name" value="HTH_DeoR"/>
    <property type="match status" value="1"/>
</dbReference>
<evidence type="ECO:0000256" key="3">
    <source>
        <dbReference type="ARBA" id="ARBA00023163"/>
    </source>
</evidence>
<evidence type="ECO:0000256" key="2">
    <source>
        <dbReference type="ARBA" id="ARBA00023125"/>
    </source>
</evidence>
<dbReference type="InterPro" id="IPR036388">
    <property type="entry name" value="WH-like_DNA-bd_sf"/>
</dbReference>
<organism evidence="5 6">
    <name type="scientific">Vagococcus humatus</name>
    <dbReference type="NCBI Taxonomy" id="1889241"/>
    <lineage>
        <taxon>Bacteria</taxon>
        <taxon>Bacillati</taxon>
        <taxon>Bacillota</taxon>
        <taxon>Bacilli</taxon>
        <taxon>Lactobacillales</taxon>
        <taxon>Enterococcaceae</taxon>
        <taxon>Vagococcus</taxon>
    </lineage>
</organism>
<dbReference type="AlphaFoldDB" id="A0A3R9YKS0"/>
<sequence length="251" mass="28725">MNQTNRILKIQDMLNEKGELSTKEIMKVLQVSQDTARRDIVKLVDMGLAIRTHGGVLSLAYQKKLIPNYSERNLINPVLKNKLAEETLKYIHQNETCFIATSTIFNLLCKKLDQSLRVYTHSLDNMNYLSTKPYIEAHLLGGRFFPKNRFFYGVDTLKRCERIRFDTAIVGCASITKEGAFLEDEEDALIVEAAIHNSQRIILVAENTKFNGSSVFKICDLHDVDVFITNKKSGKNSHTHWFPDEDIVVEI</sequence>
<evidence type="ECO:0000313" key="6">
    <source>
        <dbReference type="Proteomes" id="UP000277864"/>
    </source>
</evidence>
<dbReference type="GO" id="GO:0003677">
    <property type="term" value="F:DNA binding"/>
    <property type="evidence" value="ECO:0007669"/>
    <property type="project" value="UniProtKB-KW"/>
</dbReference>
<dbReference type="InterPro" id="IPR036390">
    <property type="entry name" value="WH_DNA-bd_sf"/>
</dbReference>